<protein>
    <submittedName>
        <fullName evidence="1">Uncharacterized protein</fullName>
    </submittedName>
</protein>
<sequence length="90" mass="10349">MNKLWSCDSIQLLREIDRKMSILESIIQQISEGAVAEEVEGIHQILLEVSQLLLALQHDPKMAPFVKGLSLQLQNIQEQCNRLLGMRRMH</sequence>
<accession>A0A9X6B830</accession>
<dbReference type="EMBL" id="MUAU01000046">
    <property type="protein sequence ID" value="OOR74150.1"/>
    <property type="molecule type" value="Genomic_DNA"/>
</dbReference>
<organism evidence="1 2">
    <name type="scientific">Bacillus cereus</name>
    <dbReference type="NCBI Taxonomy" id="1396"/>
    <lineage>
        <taxon>Bacteria</taxon>
        <taxon>Bacillati</taxon>
        <taxon>Bacillota</taxon>
        <taxon>Bacilli</taxon>
        <taxon>Bacillales</taxon>
        <taxon>Bacillaceae</taxon>
        <taxon>Bacillus</taxon>
        <taxon>Bacillus cereus group</taxon>
    </lineage>
</organism>
<dbReference type="AlphaFoldDB" id="A0A9X6B830"/>
<comment type="caution">
    <text evidence="1">The sequence shown here is derived from an EMBL/GenBank/DDBJ whole genome shotgun (WGS) entry which is preliminary data.</text>
</comment>
<gene>
    <name evidence="1" type="ORF">BLX06_15575</name>
</gene>
<dbReference type="RefSeq" id="WP_078186819.1">
    <property type="nucleotide sequence ID" value="NZ_CP090082.1"/>
</dbReference>
<reference evidence="1 2" key="1">
    <citation type="submission" date="2017-01" db="EMBL/GenBank/DDBJ databases">
        <title>Bacillus cereus isolates.</title>
        <authorList>
            <person name="Beno S.M."/>
        </authorList>
    </citation>
    <scope>NUCLEOTIDE SEQUENCE [LARGE SCALE GENOMIC DNA]</scope>
    <source>
        <strain evidence="1 2">FSL K6-1030</strain>
    </source>
</reference>
<evidence type="ECO:0000313" key="1">
    <source>
        <dbReference type="EMBL" id="OOR74150.1"/>
    </source>
</evidence>
<proteinExistence type="predicted"/>
<evidence type="ECO:0000313" key="2">
    <source>
        <dbReference type="Proteomes" id="UP000190641"/>
    </source>
</evidence>
<name>A0A9X6B830_BACCE</name>
<dbReference type="Proteomes" id="UP000190641">
    <property type="component" value="Unassembled WGS sequence"/>
</dbReference>